<evidence type="ECO:0000313" key="2">
    <source>
        <dbReference type="Proteomes" id="UP000196842"/>
    </source>
</evidence>
<organism evidence="1 2">
    <name type="scientific">Pseudomonas viridiflava</name>
    <name type="common">Phytomonas viridiflava</name>
    <dbReference type="NCBI Taxonomy" id="33069"/>
    <lineage>
        <taxon>Bacteria</taxon>
        <taxon>Pseudomonadati</taxon>
        <taxon>Pseudomonadota</taxon>
        <taxon>Gammaproteobacteria</taxon>
        <taxon>Pseudomonadales</taxon>
        <taxon>Pseudomonadaceae</taxon>
        <taxon>Pseudomonas</taxon>
    </lineage>
</organism>
<sequence>MIRFLIADEKIRLNGGFSDRGMAHIDSMKMTFAVHWKRSKAYPTGAILGRGQGNRGSSRTL</sequence>
<proteinExistence type="predicted"/>
<protein>
    <submittedName>
        <fullName evidence="1">Uncharacterized protein</fullName>
    </submittedName>
</protein>
<reference evidence="1 2" key="1">
    <citation type="submission" date="2017-05" db="EMBL/GenBank/DDBJ databases">
        <authorList>
            <person name="Song R."/>
            <person name="Chenine A.L."/>
            <person name="Ruprecht R.M."/>
        </authorList>
    </citation>
    <scope>NUCLEOTIDE SEQUENCE [LARGE SCALE GENOMIC DNA]</scope>
    <source>
        <strain evidence="1 2">CFBP 1590</strain>
    </source>
</reference>
<evidence type="ECO:0000313" key="1">
    <source>
        <dbReference type="EMBL" id="SMS08684.1"/>
    </source>
</evidence>
<dbReference type="EMBL" id="LT855380">
    <property type="protein sequence ID" value="SMS08684.1"/>
    <property type="molecule type" value="Genomic_DNA"/>
</dbReference>
<dbReference type="AlphaFoldDB" id="A0A1Y6JFX8"/>
<accession>A0A1Y6JFX8</accession>
<gene>
    <name evidence="1" type="ORF">CFBP1590__1098</name>
</gene>
<dbReference type="KEGG" id="pvd:CFBP1590__1098"/>
<dbReference type="Proteomes" id="UP000196842">
    <property type="component" value="Chromosome I"/>
</dbReference>
<name>A0A1Y6JFX8_PSEVI</name>